<gene>
    <name evidence="3" type="ORF">LRS13_16970</name>
</gene>
<dbReference type="Pfam" id="PF00582">
    <property type="entry name" value="Usp"/>
    <property type="match status" value="1"/>
</dbReference>
<evidence type="ECO:0000313" key="3">
    <source>
        <dbReference type="EMBL" id="UUY02384.1"/>
    </source>
</evidence>
<evidence type="ECO:0000259" key="2">
    <source>
        <dbReference type="Pfam" id="PF00582"/>
    </source>
</evidence>
<comment type="similarity">
    <text evidence="1">Belongs to the universal stress protein A family.</text>
</comment>
<dbReference type="CDD" id="cd00293">
    <property type="entry name" value="USP-like"/>
    <property type="match status" value="1"/>
</dbReference>
<name>A0ABY5PCI7_9ACTN</name>
<dbReference type="InterPro" id="IPR006016">
    <property type="entry name" value="UspA"/>
</dbReference>
<protein>
    <submittedName>
        <fullName evidence="3">Universal stress protein</fullName>
    </submittedName>
</protein>
<dbReference type="Proteomes" id="UP001058860">
    <property type="component" value="Chromosome"/>
</dbReference>
<dbReference type="InterPro" id="IPR014729">
    <property type="entry name" value="Rossmann-like_a/b/a_fold"/>
</dbReference>
<proteinExistence type="inferred from homology"/>
<organism evidence="3 4">
    <name type="scientific">Svornostia abyssi</name>
    <dbReference type="NCBI Taxonomy" id="2898438"/>
    <lineage>
        <taxon>Bacteria</taxon>
        <taxon>Bacillati</taxon>
        <taxon>Actinomycetota</taxon>
        <taxon>Thermoleophilia</taxon>
        <taxon>Solirubrobacterales</taxon>
        <taxon>Baekduiaceae</taxon>
        <taxon>Svornostia</taxon>
    </lineage>
</organism>
<dbReference type="RefSeq" id="WP_353862913.1">
    <property type="nucleotide sequence ID" value="NZ_CP088295.1"/>
</dbReference>
<dbReference type="PRINTS" id="PR01438">
    <property type="entry name" value="UNVRSLSTRESS"/>
</dbReference>
<reference evidence="4" key="1">
    <citation type="submission" date="2021-11" db="EMBL/GenBank/DDBJ databases">
        <title>Cultivation dependent microbiological survey of springs from the worlds oldest radium mine currently devoted to the extraction of radon-saturated water.</title>
        <authorList>
            <person name="Kapinusova G."/>
            <person name="Smrhova T."/>
            <person name="Strejcek M."/>
            <person name="Suman J."/>
            <person name="Jani K."/>
            <person name="Pajer P."/>
            <person name="Uhlik O."/>
        </authorList>
    </citation>
    <scope>NUCLEOTIDE SEQUENCE [LARGE SCALE GENOMIC DNA]</scope>
    <source>
        <strain evidence="4">J379</strain>
    </source>
</reference>
<evidence type="ECO:0000313" key="4">
    <source>
        <dbReference type="Proteomes" id="UP001058860"/>
    </source>
</evidence>
<dbReference type="EMBL" id="CP088295">
    <property type="protein sequence ID" value="UUY02384.1"/>
    <property type="molecule type" value="Genomic_DNA"/>
</dbReference>
<dbReference type="PANTHER" id="PTHR46268:SF6">
    <property type="entry name" value="UNIVERSAL STRESS PROTEIN UP12"/>
    <property type="match status" value="1"/>
</dbReference>
<dbReference type="PANTHER" id="PTHR46268">
    <property type="entry name" value="STRESS RESPONSE PROTEIN NHAX"/>
    <property type="match status" value="1"/>
</dbReference>
<sequence length="149" mass="15600">MPDRLPVFVVGYDASPPANAALAHAASLAPGGRIIVVHAHEPAPKQLDERWRAILAADQEARSKAILDALPEQVAGALDGIAWESMSVDGPPCPALCRVADELDADAIVIGTHGYGRLGAMLGSVAHSLLREADRPVIVIPPRAVERIG</sequence>
<keyword evidence="4" id="KW-1185">Reference proteome</keyword>
<dbReference type="InterPro" id="IPR006015">
    <property type="entry name" value="Universal_stress_UspA"/>
</dbReference>
<evidence type="ECO:0000256" key="1">
    <source>
        <dbReference type="ARBA" id="ARBA00008791"/>
    </source>
</evidence>
<feature type="domain" description="UspA" evidence="2">
    <location>
        <begin position="9"/>
        <end position="141"/>
    </location>
</feature>
<accession>A0ABY5PCI7</accession>
<dbReference type="SUPFAM" id="SSF52402">
    <property type="entry name" value="Adenine nucleotide alpha hydrolases-like"/>
    <property type="match status" value="1"/>
</dbReference>
<dbReference type="Gene3D" id="3.40.50.620">
    <property type="entry name" value="HUPs"/>
    <property type="match status" value="1"/>
</dbReference>